<dbReference type="OrthoDB" id="9083851at2"/>
<dbReference type="Proteomes" id="UP000241444">
    <property type="component" value="Unassembled WGS sequence"/>
</dbReference>
<protein>
    <submittedName>
        <fullName evidence="1">Uncharacterized protein</fullName>
    </submittedName>
</protein>
<organism evidence="1 2">
    <name type="scientific">Phyllobacterium brassicacearum</name>
    <dbReference type="NCBI Taxonomy" id="314235"/>
    <lineage>
        <taxon>Bacteria</taxon>
        <taxon>Pseudomonadati</taxon>
        <taxon>Pseudomonadota</taxon>
        <taxon>Alphaproteobacteria</taxon>
        <taxon>Hyphomicrobiales</taxon>
        <taxon>Phyllobacteriaceae</taxon>
        <taxon>Phyllobacterium</taxon>
    </lineage>
</organism>
<evidence type="ECO:0000313" key="1">
    <source>
        <dbReference type="EMBL" id="PSH70169.1"/>
    </source>
</evidence>
<name>A0A2P7BUM4_9HYPH</name>
<dbReference type="SUPFAM" id="SSF51182">
    <property type="entry name" value="RmlC-like cupins"/>
    <property type="match status" value="1"/>
</dbReference>
<keyword evidence="2" id="KW-1185">Reference proteome</keyword>
<dbReference type="InterPro" id="IPR031723">
    <property type="entry name" value="DMSP_lyase"/>
</dbReference>
<gene>
    <name evidence="1" type="ORF">CU102_03500</name>
</gene>
<dbReference type="AlphaFoldDB" id="A0A2P7BUM4"/>
<dbReference type="Pfam" id="PF16867">
    <property type="entry name" value="DMSP_lyase"/>
    <property type="match status" value="1"/>
</dbReference>
<dbReference type="InterPro" id="IPR011051">
    <property type="entry name" value="RmlC_Cupin_sf"/>
</dbReference>
<proteinExistence type="predicted"/>
<evidence type="ECO:0000313" key="2">
    <source>
        <dbReference type="Proteomes" id="UP000241444"/>
    </source>
</evidence>
<dbReference type="EMBL" id="PGGO01000002">
    <property type="protein sequence ID" value="PSH70169.1"/>
    <property type="molecule type" value="Genomic_DNA"/>
</dbReference>
<reference evidence="2" key="1">
    <citation type="submission" date="2017-11" db="EMBL/GenBank/DDBJ databases">
        <authorList>
            <person name="Kuznetsova I."/>
            <person name="Sazanova A."/>
            <person name="Chirak E."/>
            <person name="Safronova V."/>
            <person name="Willems A."/>
        </authorList>
    </citation>
    <scope>NUCLEOTIDE SEQUENCE [LARGE SCALE GENOMIC DNA]</scope>
    <source>
        <strain evidence="2">STM 196</strain>
    </source>
</reference>
<sequence length="223" mass="24270">MTHRKLTKFIQCFADELDRGETQIARSHANRLRALQADLTGAGEVPDGRVPVQDICEAELAACAPDASLAKALLDLMPSLHFTRSKTYMAAPPSAGFGSNYGYGVICGPVSGPPVLMTDPDIAFGVMLLGPNTHYPLHHHPADELYYTVTGPSAWRTGRDPWVSRGIGEIIHHPSWMPHATLSGDRSLVLLYVWHGDLETDAAFLPDFMAPDAVLQTARTDVK</sequence>
<comment type="caution">
    <text evidence="1">The sequence shown here is derived from an EMBL/GenBank/DDBJ whole genome shotgun (WGS) entry which is preliminary data.</text>
</comment>
<dbReference type="GO" id="GO:0047869">
    <property type="term" value="F:dimethylpropiothetin dethiomethylase activity"/>
    <property type="evidence" value="ECO:0007669"/>
    <property type="project" value="InterPro"/>
</dbReference>
<dbReference type="RefSeq" id="WP_106709583.1">
    <property type="nucleotide sequence ID" value="NZ_PGGO01000002.1"/>
</dbReference>
<dbReference type="Gene3D" id="2.60.120.10">
    <property type="entry name" value="Jelly Rolls"/>
    <property type="match status" value="1"/>
</dbReference>
<accession>A0A2P7BUM4</accession>
<dbReference type="InterPro" id="IPR014710">
    <property type="entry name" value="RmlC-like_jellyroll"/>
</dbReference>